<evidence type="ECO:0000313" key="3">
    <source>
        <dbReference type="Proteomes" id="UP001630127"/>
    </source>
</evidence>
<feature type="compositionally biased region" description="Basic residues" evidence="1">
    <location>
        <begin position="74"/>
        <end position="84"/>
    </location>
</feature>
<evidence type="ECO:0000313" key="2">
    <source>
        <dbReference type="EMBL" id="KAL3537288.1"/>
    </source>
</evidence>
<name>A0ABD3B1Z0_9GENT</name>
<feature type="region of interest" description="Disordered" evidence="1">
    <location>
        <begin position="1"/>
        <end position="35"/>
    </location>
</feature>
<feature type="region of interest" description="Disordered" evidence="1">
    <location>
        <begin position="55"/>
        <end position="126"/>
    </location>
</feature>
<gene>
    <name evidence="2" type="ORF">ACH5RR_000654</name>
</gene>
<accession>A0ABD3B1Z0</accession>
<feature type="compositionally biased region" description="Basic and acidic residues" evidence="1">
    <location>
        <begin position="1"/>
        <end position="11"/>
    </location>
</feature>
<dbReference type="AlphaFoldDB" id="A0ABD3B1Z0"/>
<evidence type="ECO:0000256" key="1">
    <source>
        <dbReference type="SAM" id="MobiDB-lite"/>
    </source>
</evidence>
<keyword evidence="3" id="KW-1185">Reference proteome</keyword>
<dbReference type="EMBL" id="JBJUIK010000001">
    <property type="protein sequence ID" value="KAL3537288.1"/>
    <property type="molecule type" value="Genomic_DNA"/>
</dbReference>
<feature type="compositionally biased region" description="Basic and acidic residues" evidence="1">
    <location>
        <begin position="85"/>
        <end position="107"/>
    </location>
</feature>
<protein>
    <submittedName>
        <fullName evidence="2">Uncharacterized protein</fullName>
    </submittedName>
</protein>
<sequence length="126" mass="14152">MANWKEKKPDDGGTDFNNSNGDETEAKCSRSDPQNKFWRTALQFTSMRAVVGGWKKKEMKGKGKETALITSTSKAKKFKPKKRKAPDTKPRGSDSKKDKINELRQTKESVSATIRKTTGRGIAWNT</sequence>
<comment type="caution">
    <text evidence="2">The sequence shown here is derived from an EMBL/GenBank/DDBJ whole genome shotgun (WGS) entry which is preliminary data.</text>
</comment>
<organism evidence="2 3">
    <name type="scientific">Cinchona calisaya</name>
    <dbReference type="NCBI Taxonomy" id="153742"/>
    <lineage>
        <taxon>Eukaryota</taxon>
        <taxon>Viridiplantae</taxon>
        <taxon>Streptophyta</taxon>
        <taxon>Embryophyta</taxon>
        <taxon>Tracheophyta</taxon>
        <taxon>Spermatophyta</taxon>
        <taxon>Magnoliopsida</taxon>
        <taxon>eudicotyledons</taxon>
        <taxon>Gunneridae</taxon>
        <taxon>Pentapetalae</taxon>
        <taxon>asterids</taxon>
        <taxon>lamiids</taxon>
        <taxon>Gentianales</taxon>
        <taxon>Rubiaceae</taxon>
        <taxon>Cinchonoideae</taxon>
        <taxon>Cinchoneae</taxon>
        <taxon>Cinchona</taxon>
    </lineage>
</organism>
<proteinExistence type="predicted"/>
<reference evidence="2 3" key="1">
    <citation type="submission" date="2024-11" db="EMBL/GenBank/DDBJ databases">
        <title>A near-complete genome assembly of Cinchona calisaya.</title>
        <authorList>
            <person name="Lian D.C."/>
            <person name="Zhao X.W."/>
            <person name="Wei L."/>
        </authorList>
    </citation>
    <scope>NUCLEOTIDE SEQUENCE [LARGE SCALE GENOMIC DNA]</scope>
    <source>
        <tissue evidence="2">Nenye</tissue>
    </source>
</reference>
<dbReference type="Proteomes" id="UP001630127">
    <property type="component" value="Unassembled WGS sequence"/>
</dbReference>